<gene>
    <name evidence="5" type="ORF">SYV04_40370</name>
</gene>
<dbReference type="EMBL" id="JAXIVS010000022">
    <property type="protein sequence ID" value="MDY7232711.1"/>
    <property type="molecule type" value="Genomic_DNA"/>
</dbReference>
<evidence type="ECO:0000256" key="4">
    <source>
        <dbReference type="SAM" id="SignalP"/>
    </source>
</evidence>
<dbReference type="PANTHER" id="PTHR44858">
    <property type="entry name" value="TETRATRICOPEPTIDE REPEAT PROTEIN 6"/>
    <property type="match status" value="1"/>
</dbReference>
<dbReference type="Pfam" id="PF13181">
    <property type="entry name" value="TPR_8"/>
    <property type="match status" value="1"/>
</dbReference>
<dbReference type="SUPFAM" id="SSF48452">
    <property type="entry name" value="TPR-like"/>
    <property type="match status" value="1"/>
</dbReference>
<organism evidence="5 6">
    <name type="scientific">Hyalangium rubrum</name>
    <dbReference type="NCBI Taxonomy" id="3103134"/>
    <lineage>
        <taxon>Bacteria</taxon>
        <taxon>Pseudomonadati</taxon>
        <taxon>Myxococcota</taxon>
        <taxon>Myxococcia</taxon>
        <taxon>Myxococcales</taxon>
        <taxon>Cystobacterineae</taxon>
        <taxon>Archangiaceae</taxon>
        <taxon>Hyalangium</taxon>
    </lineage>
</organism>
<dbReference type="PANTHER" id="PTHR44858:SF1">
    <property type="entry name" value="UDP-N-ACETYLGLUCOSAMINE--PEPTIDE N-ACETYLGLUCOSAMINYLTRANSFERASE SPINDLY-RELATED"/>
    <property type="match status" value="1"/>
</dbReference>
<dbReference type="InterPro" id="IPR011990">
    <property type="entry name" value="TPR-like_helical_dom_sf"/>
</dbReference>
<feature type="signal peptide" evidence="4">
    <location>
        <begin position="1"/>
        <end position="25"/>
    </location>
</feature>
<evidence type="ECO:0000313" key="5">
    <source>
        <dbReference type="EMBL" id="MDY7232711.1"/>
    </source>
</evidence>
<dbReference type="Proteomes" id="UP001291309">
    <property type="component" value="Unassembled WGS sequence"/>
</dbReference>
<comment type="caution">
    <text evidence="5">The sequence shown here is derived from an EMBL/GenBank/DDBJ whole genome shotgun (WGS) entry which is preliminary data.</text>
</comment>
<dbReference type="InterPro" id="IPR019734">
    <property type="entry name" value="TPR_rpt"/>
</dbReference>
<dbReference type="SMART" id="SM00028">
    <property type="entry name" value="TPR"/>
    <property type="match status" value="3"/>
</dbReference>
<keyword evidence="1" id="KW-0677">Repeat</keyword>
<sequence length="190" mass="20761">MRGFKLWLGGVALAGLTLGAVPADASVKVIGRGEGRLCYEYAKTGHSSEPGIESCTRALTEQALTPEDRAATFVNRGILHMYAKDFARALTDYEEAITLKPSLADAYVNKGVALVNLGRDAEAVTAIGQALELNTVRPEIAYYTRGIANEMLGNMREAYNDYRQAVALKPEWKEPQAQLRRFAVVPKNRG</sequence>
<proteinExistence type="predicted"/>
<dbReference type="RefSeq" id="WP_321551424.1">
    <property type="nucleotide sequence ID" value="NZ_JAXIVS010000022.1"/>
</dbReference>
<dbReference type="InterPro" id="IPR050498">
    <property type="entry name" value="Ycf3"/>
</dbReference>
<dbReference type="Gene3D" id="1.25.40.10">
    <property type="entry name" value="Tetratricopeptide repeat domain"/>
    <property type="match status" value="1"/>
</dbReference>
<keyword evidence="2 3" id="KW-0802">TPR repeat</keyword>
<evidence type="ECO:0000256" key="2">
    <source>
        <dbReference type="ARBA" id="ARBA00022803"/>
    </source>
</evidence>
<feature type="chain" id="PRO_5045844183" evidence="4">
    <location>
        <begin position="26"/>
        <end position="190"/>
    </location>
</feature>
<evidence type="ECO:0000256" key="3">
    <source>
        <dbReference type="PROSITE-ProRule" id="PRU00339"/>
    </source>
</evidence>
<evidence type="ECO:0000313" key="6">
    <source>
        <dbReference type="Proteomes" id="UP001291309"/>
    </source>
</evidence>
<feature type="repeat" description="TPR" evidence="3">
    <location>
        <begin position="70"/>
        <end position="103"/>
    </location>
</feature>
<keyword evidence="6" id="KW-1185">Reference proteome</keyword>
<evidence type="ECO:0000256" key="1">
    <source>
        <dbReference type="ARBA" id="ARBA00022737"/>
    </source>
</evidence>
<dbReference type="PROSITE" id="PS50005">
    <property type="entry name" value="TPR"/>
    <property type="match status" value="2"/>
</dbReference>
<protein>
    <submittedName>
        <fullName evidence="5">Tetratricopeptide repeat protein</fullName>
    </submittedName>
</protein>
<keyword evidence="4" id="KW-0732">Signal</keyword>
<accession>A0ABU5HHJ7</accession>
<reference evidence="5 6" key="1">
    <citation type="submission" date="2023-12" db="EMBL/GenBank/DDBJ databases">
        <title>the genome sequence of Hyalangium sp. s54d21.</title>
        <authorList>
            <person name="Zhang X."/>
        </authorList>
    </citation>
    <scope>NUCLEOTIDE SEQUENCE [LARGE SCALE GENOMIC DNA]</scope>
    <source>
        <strain evidence="6">s54d21</strain>
    </source>
</reference>
<feature type="repeat" description="TPR" evidence="3">
    <location>
        <begin position="139"/>
        <end position="172"/>
    </location>
</feature>
<dbReference type="Pfam" id="PF13432">
    <property type="entry name" value="TPR_16"/>
    <property type="match status" value="1"/>
</dbReference>
<name>A0ABU5HHJ7_9BACT</name>